<feature type="compositionally biased region" description="Acidic residues" evidence="1">
    <location>
        <begin position="1"/>
        <end position="10"/>
    </location>
</feature>
<reference evidence="2 3" key="1">
    <citation type="submission" date="2024-09" db="EMBL/GenBank/DDBJ databases">
        <title>Rethinking Asexuality: The Enigmatic Case of Functional Sexual Genes in Lepraria (Stereocaulaceae).</title>
        <authorList>
            <person name="Doellman M."/>
            <person name="Sun Y."/>
            <person name="Barcenas-Pena A."/>
            <person name="Lumbsch H.T."/>
            <person name="Grewe F."/>
        </authorList>
    </citation>
    <scope>NUCLEOTIDE SEQUENCE [LARGE SCALE GENOMIC DNA]</scope>
    <source>
        <strain evidence="2 3">Grewe 0041</strain>
    </source>
</reference>
<comment type="caution">
    <text evidence="2">The sequence shown here is derived from an EMBL/GenBank/DDBJ whole genome shotgun (WGS) entry which is preliminary data.</text>
</comment>
<evidence type="ECO:0000313" key="3">
    <source>
        <dbReference type="Proteomes" id="UP001590951"/>
    </source>
</evidence>
<gene>
    <name evidence="2" type="ORF">ABVK25_011919</name>
</gene>
<accession>A0ABR4AJJ0</accession>
<organism evidence="2 3">
    <name type="scientific">Lepraria finkii</name>
    <dbReference type="NCBI Taxonomy" id="1340010"/>
    <lineage>
        <taxon>Eukaryota</taxon>
        <taxon>Fungi</taxon>
        <taxon>Dikarya</taxon>
        <taxon>Ascomycota</taxon>
        <taxon>Pezizomycotina</taxon>
        <taxon>Lecanoromycetes</taxon>
        <taxon>OSLEUM clade</taxon>
        <taxon>Lecanoromycetidae</taxon>
        <taxon>Lecanorales</taxon>
        <taxon>Lecanorineae</taxon>
        <taxon>Stereocaulaceae</taxon>
        <taxon>Lepraria</taxon>
    </lineage>
</organism>
<protein>
    <submittedName>
        <fullName evidence="2">Uncharacterized protein</fullName>
    </submittedName>
</protein>
<dbReference type="Proteomes" id="UP001590951">
    <property type="component" value="Unassembled WGS sequence"/>
</dbReference>
<evidence type="ECO:0000256" key="1">
    <source>
        <dbReference type="SAM" id="MobiDB-lite"/>
    </source>
</evidence>
<dbReference type="EMBL" id="JBHFEH010000128">
    <property type="protein sequence ID" value="KAL2045942.1"/>
    <property type="molecule type" value="Genomic_DNA"/>
</dbReference>
<evidence type="ECO:0000313" key="2">
    <source>
        <dbReference type="EMBL" id="KAL2045942.1"/>
    </source>
</evidence>
<feature type="region of interest" description="Disordered" evidence="1">
    <location>
        <begin position="1"/>
        <end position="26"/>
    </location>
</feature>
<proteinExistence type="predicted"/>
<name>A0ABR4AJJ0_9LECA</name>
<sequence length="109" mass="12097">MDPEKDEETISEYSQSSDDGRLERHQRTGKALAALNIPANGSSSILVQLRTRVIEGSNSHAPALNEFWAKTNEIECNRQQFTLIGQAPSKSNGLWYLFWNSGDENGSAN</sequence>
<keyword evidence="3" id="KW-1185">Reference proteome</keyword>